<dbReference type="RefSeq" id="WP_134110265.1">
    <property type="nucleotide sequence ID" value="NZ_SOCN01000001.1"/>
</dbReference>
<proteinExistence type="predicted"/>
<comment type="caution">
    <text evidence="1">The sequence shown here is derived from an EMBL/GenBank/DDBJ whole genome shotgun (WGS) entry which is preliminary data.</text>
</comment>
<name>A0A4R7UCN8_9BACT</name>
<protein>
    <submittedName>
        <fullName evidence="1">Uncharacterized protein</fullName>
    </submittedName>
</protein>
<evidence type="ECO:0000313" key="1">
    <source>
        <dbReference type="EMBL" id="TDV24202.1"/>
    </source>
</evidence>
<reference evidence="1 2" key="1">
    <citation type="submission" date="2019-03" db="EMBL/GenBank/DDBJ databases">
        <title>Genomic Encyclopedia of Archaeal and Bacterial Type Strains, Phase II (KMG-II): from individual species to whole genera.</title>
        <authorList>
            <person name="Goeker M."/>
        </authorList>
    </citation>
    <scope>NUCLEOTIDE SEQUENCE [LARGE SCALE GENOMIC DNA]</scope>
    <source>
        <strain evidence="1 2">ATCC 35214</strain>
    </source>
</reference>
<organism evidence="1 2">
    <name type="scientific">Mycoplasmopsis mustelae</name>
    <dbReference type="NCBI Taxonomy" id="171289"/>
    <lineage>
        <taxon>Bacteria</taxon>
        <taxon>Bacillati</taxon>
        <taxon>Mycoplasmatota</taxon>
        <taxon>Mycoplasmoidales</taxon>
        <taxon>Metamycoplasmataceae</taxon>
        <taxon>Mycoplasmopsis</taxon>
    </lineage>
</organism>
<evidence type="ECO:0000313" key="2">
    <source>
        <dbReference type="Proteomes" id="UP000295757"/>
    </source>
</evidence>
<keyword evidence="2" id="KW-1185">Reference proteome</keyword>
<dbReference type="Proteomes" id="UP000295757">
    <property type="component" value="Unassembled WGS sequence"/>
</dbReference>
<accession>A0A4R7UCN8</accession>
<dbReference type="EMBL" id="SOCN01000001">
    <property type="protein sequence ID" value="TDV24202.1"/>
    <property type="molecule type" value="Genomic_DNA"/>
</dbReference>
<gene>
    <name evidence="1" type="ORF">BCF59_0152</name>
</gene>
<sequence>MKNLLFKLGEPIDGVVGLANVVVQTHEPRGYKEVDSKFYLVWEKFKEVIHVNLKEALGRFSKISSFVRRLKKVLFKKQLLTKTKQQLHKIGLTKVFNPRINDWYIRKLPNKIKWDNLG</sequence>
<dbReference type="AlphaFoldDB" id="A0A4R7UCN8"/>